<name>A0A5C1QBN6_9SPIO</name>
<feature type="domain" description="Histidine kinase" evidence="7">
    <location>
        <begin position="332"/>
        <end position="550"/>
    </location>
</feature>
<dbReference type="PROSITE" id="PS50109">
    <property type="entry name" value="HIS_KIN"/>
    <property type="match status" value="1"/>
</dbReference>
<evidence type="ECO:0000256" key="1">
    <source>
        <dbReference type="ARBA" id="ARBA00000085"/>
    </source>
</evidence>
<dbReference type="PANTHER" id="PTHR43711:SF30">
    <property type="entry name" value="HISTIDINE KINASE"/>
    <property type="match status" value="1"/>
</dbReference>
<reference evidence="8 9" key="1">
    <citation type="submission" date="2019-02" db="EMBL/GenBank/DDBJ databases">
        <authorList>
            <person name="Fomenkov A."/>
            <person name="Dubinina G."/>
            <person name="Grabovich M."/>
            <person name="Vincze T."/>
            <person name="Roberts R.J."/>
        </authorList>
    </citation>
    <scope>NUCLEOTIDE SEQUENCE [LARGE SCALE GENOMIC DNA]</scope>
    <source>
        <strain evidence="8 9">P</strain>
    </source>
</reference>
<dbReference type="SUPFAM" id="SSF55874">
    <property type="entry name" value="ATPase domain of HSP90 chaperone/DNA topoisomerase II/histidine kinase"/>
    <property type="match status" value="1"/>
</dbReference>
<evidence type="ECO:0000256" key="2">
    <source>
        <dbReference type="ARBA" id="ARBA00012438"/>
    </source>
</evidence>
<evidence type="ECO:0000256" key="4">
    <source>
        <dbReference type="ARBA" id="ARBA00022679"/>
    </source>
</evidence>
<dbReference type="OrthoDB" id="370211at2"/>
<dbReference type="InterPro" id="IPR003661">
    <property type="entry name" value="HisK_dim/P_dom"/>
</dbReference>
<dbReference type="Pfam" id="PF02518">
    <property type="entry name" value="HATPase_c"/>
    <property type="match status" value="1"/>
</dbReference>
<dbReference type="InterPro" id="IPR003594">
    <property type="entry name" value="HATPase_dom"/>
</dbReference>
<evidence type="ECO:0000259" key="7">
    <source>
        <dbReference type="PROSITE" id="PS50109"/>
    </source>
</evidence>
<dbReference type="RefSeq" id="WP_149568182.1">
    <property type="nucleotide sequence ID" value="NZ_CP035807.1"/>
</dbReference>
<dbReference type="KEGG" id="sper:EW093_09545"/>
<keyword evidence="5 8" id="KW-0418">Kinase</keyword>
<keyword evidence="6" id="KW-0902">Two-component regulatory system</keyword>
<dbReference type="EC" id="2.7.13.3" evidence="2"/>
<evidence type="ECO:0000313" key="8">
    <source>
        <dbReference type="EMBL" id="QEN04941.1"/>
    </source>
</evidence>
<proteinExistence type="predicted"/>
<dbReference type="AlphaFoldDB" id="A0A5C1QBN6"/>
<dbReference type="EMBL" id="CP035807">
    <property type="protein sequence ID" value="QEN04941.1"/>
    <property type="molecule type" value="Genomic_DNA"/>
</dbReference>
<evidence type="ECO:0000256" key="6">
    <source>
        <dbReference type="ARBA" id="ARBA00023012"/>
    </source>
</evidence>
<evidence type="ECO:0000256" key="3">
    <source>
        <dbReference type="ARBA" id="ARBA00022553"/>
    </source>
</evidence>
<dbReference type="InterPro" id="IPR036890">
    <property type="entry name" value="HATPase_C_sf"/>
</dbReference>
<dbReference type="SUPFAM" id="SSF47384">
    <property type="entry name" value="Homodimeric domain of signal transducing histidine kinase"/>
    <property type="match status" value="1"/>
</dbReference>
<accession>A0A5C1QBN6</accession>
<organism evidence="8 9">
    <name type="scientific">Thiospirochaeta perfilievii</name>
    <dbReference type="NCBI Taxonomy" id="252967"/>
    <lineage>
        <taxon>Bacteria</taxon>
        <taxon>Pseudomonadati</taxon>
        <taxon>Spirochaetota</taxon>
        <taxon>Spirochaetia</taxon>
        <taxon>Spirochaetales</taxon>
        <taxon>Spirochaetaceae</taxon>
        <taxon>Thiospirochaeta</taxon>
    </lineage>
</organism>
<dbReference type="PANTHER" id="PTHR43711">
    <property type="entry name" value="TWO-COMPONENT HISTIDINE KINASE"/>
    <property type="match status" value="1"/>
</dbReference>
<dbReference type="SMART" id="SM00387">
    <property type="entry name" value="HATPase_c"/>
    <property type="match status" value="1"/>
</dbReference>
<dbReference type="InterPro" id="IPR005467">
    <property type="entry name" value="His_kinase_dom"/>
</dbReference>
<keyword evidence="3" id="KW-0597">Phosphoprotein</keyword>
<comment type="catalytic activity">
    <reaction evidence="1">
        <text>ATP + protein L-histidine = ADP + protein N-phospho-L-histidine.</text>
        <dbReference type="EC" id="2.7.13.3"/>
    </reaction>
</comment>
<evidence type="ECO:0000256" key="5">
    <source>
        <dbReference type="ARBA" id="ARBA00022777"/>
    </source>
</evidence>
<keyword evidence="9" id="KW-1185">Reference proteome</keyword>
<evidence type="ECO:0000313" key="9">
    <source>
        <dbReference type="Proteomes" id="UP000323824"/>
    </source>
</evidence>
<sequence length="552" mass="64197">MRHWEELSALSDLTEDELKQIPSDNVISFHSAISFYKKNGWDVNLLLKNTDLTVNDFEEISKWINPIEGETIVKNFFANAPCFLSHKMTFFWGFDRDKKIKFRNIFRYTPFKDIMANAERTSRKVENSYNFEIVQTGSFSYGMKIIPKKFKYSRLVGYEFYIAKGYLKKIHSIKKVKMIDDKNICFSADLRKIINFFYFDHGFVFEGDFILHNSKIFSKMVKAKVLPSLDGLHPWSDDDLVYIILEDYIYNDEVIFSKGEVYNTPFCYLTWSVKPISALLERIKNIFYIYIKKSIPELELQFDQNNLKAKEMLQISALLKQEKQKKELLMANIVHEIKSPLASIVMLLDSIKGNVVKESDFVKESFSHLSDKSSKLINFVDNVMSYFSLDTNNFNLNFEIIDIAFLMNDVLDNFSHLSLKSGKVYIYSNITPDQYIVRGDYYRLLQLFLNIINNSVKFTSEGIIKIESYIEDKSVVVCVKDTGIGIKKEQLELIFNKFKLVQDNPCSNYNGLGLGLYIAQNIVNSHNGKILVESVYGEGSEFKVVLPLYVYE</sequence>
<dbReference type="Proteomes" id="UP000323824">
    <property type="component" value="Chromosome"/>
</dbReference>
<dbReference type="SMART" id="SM00388">
    <property type="entry name" value="HisKA"/>
    <property type="match status" value="1"/>
</dbReference>
<keyword evidence="4" id="KW-0808">Transferase</keyword>
<protein>
    <recommendedName>
        <fullName evidence="2">histidine kinase</fullName>
        <ecNumber evidence="2">2.7.13.3</ecNumber>
    </recommendedName>
</protein>
<dbReference type="CDD" id="cd00082">
    <property type="entry name" value="HisKA"/>
    <property type="match status" value="1"/>
</dbReference>
<dbReference type="InterPro" id="IPR036097">
    <property type="entry name" value="HisK_dim/P_sf"/>
</dbReference>
<dbReference type="Gene3D" id="3.30.565.10">
    <property type="entry name" value="Histidine kinase-like ATPase, C-terminal domain"/>
    <property type="match status" value="1"/>
</dbReference>
<reference evidence="8 9" key="2">
    <citation type="submission" date="2019-09" db="EMBL/GenBank/DDBJ databases">
        <title>Complete Genome Sequence and Methylome Analysis of free living Spirochaetas.</title>
        <authorList>
            <person name="Leshcheva N."/>
            <person name="Mikheeva N."/>
        </authorList>
    </citation>
    <scope>NUCLEOTIDE SEQUENCE [LARGE SCALE GENOMIC DNA]</scope>
    <source>
        <strain evidence="8 9">P</strain>
    </source>
</reference>
<dbReference type="Gene3D" id="1.10.287.130">
    <property type="match status" value="1"/>
</dbReference>
<dbReference type="PRINTS" id="PR00344">
    <property type="entry name" value="BCTRLSENSOR"/>
</dbReference>
<gene>
    <name evidence="8" type="ORF">EW093_09545</name>
</gene>
<dbReference type="GO" id="GO:0000155">
    <property type="term" value="F:phosphorelay sensor kinase activity"/>
    <property type="evidence" value="ECO:0007669"/>
    <property type="project" value="InterPro"/>
</dbReference>
<dbReference type="InterPro" id="IPR004358">
    <property type="entry name" value="Sig_transdc_His_kin-like_C"/>
</dbReference>
<dbReference type="InterPro" id="IPR050736">
    <property type="entry name" value="Sensor_HK_Regulatory"/>
</dbReference>